<reference evidence="2 3" key="1">
    <citation type="journal article" date="2019" name="Int. J. Syst. Evol. Microbiol.">
        <title>The Global Catalogue of Microorganisms (GCM) 10K type strain sequencing project: providing services to taxonomists for standard genome sequencing and annotation.</title>
        <authorList>
            <consortium name="The Broad Institute Genomics Platform"/>
            <consortium name="The Broad Institute Genome Sequencing Center for Infectious Disease"/>
            <person name="Wu L."/>
            <person name="Ma J."/>
        </authorList>
    </citation>
    <scope>NUCLEOTIDE SEQUENCE [LARGE SCALE GENOMIC DNA]</scope>
    <source>
        <strain evidence="2 3">DT31</strain>
    </source>
</reference>
<dbReference type="AlphaFoldDB" id="A0ABD5W4T2"/>
<feature type="transmembrane region" description="Helical" evidence="1">
    <location>
        <begin position="12"/>
        <end position="35"/>
    </location>
</feature>
<evidence type="ECO:0000256" key="1">
    <source>
        <dbReference type="SAM" id="Phobius"/>
    </source>
</evidence>
<keyword evidence="3" id="KW-1185">Reference proteome</keyword>
<name>A0ABD5W4T2_9EURY</name>
<dbReference type="EMBL" id="JBHTAH010000001">
    <property type="protein sequence ID" value="MFC7068312.1"/>
    <property type="molecule type" value="Genomic_DNA"/>
</dbReference>
<accession>A0ABD5W4T2</accession>
<dbReference type="Proteomes" id="UP001596461">
    <property type="component" value="Unassembled WGS sequence"/>
</dbReference>
<protein>
    <submittedName>
        <fullName evidence="2">Uncharacterized protein</fullName>
    </submittedName>
</protein>
<keyword evidence="1" id="KW-0812">Transmembrane</keyword>
<dbReference type="GeneID" id="81126473"/>
<comment type="caution">
    <text evidence="2">The sequence shown here is derived from an EMBL/GenBank/DDBJ whole genome shotgun (WGS) entry which is preliminary data.</text>
</comment>
<keyword evidence="1" id="KW-1133">Transmembrane helix</keyword>
<dbReference type="Pfam" id="PF23928">
    <property type="entry name" value="DUF7266"/>
    <property type="match status" value="1"/>
</dbReference>
<gene>
    <name evidence="2" type="ORF">ACFQL9_01550</name>
</gene>
<keyword evidence="1" id="KW-0472">Membrane</keyword>
<proteinExistence type="predicted"/>
<dbReference type="InterPro" id="IPR055690">
    <property type="entry name" value="DUF7266"/>
</dbReference>
<evidence type="ECO:0000313" key="2">
    <source>
        <dbReference type="EMBL" id="MFC7068312.1"/>
    </source>
</evidence>
<dbReference type="RefSeq" id="WP_284031564.1">
    <property type="nucleotide sequence ID" value="NZ_CP126154.1"/>
</dbReference>
<sequence length="185" mass="18555">MREERAQSTALGYVLALGISAILITGLITAGGTYVESQRDRVVGDELRLHGERLAAAVADADRLAAAAGAGGDVAVRIDLPDRVAGGGYVVAVEQDGTTPDGRYRSLLLFRATNDDTSLAVPVATRAEVATLDPVPGGTLVVRLDGAGTLRVTRAETIAAASDLAGAGASAVGVPASAPRAPGGI</sequence>
<evidence type="ECO:0000313" key="3">
    <source>
        <dbReference type="Proteomes" id="UP001596461"/>
    </source>
</evidence>
<organism evidence="2 3">
    <name type="scientific">Halobaculum lipolyticum</name>
    <dbReference type="NCBI Taxonomy" id="3032001"/>
    <lineage>
        <taxon>Archaea</taxon>
        <taxon>Methanobacteriati</taxon>
        <taxon>Methanobacteriota</taxon>
        <taxon>Stenosarchaea group</taxon>
        <taxon>Halobacteria</taxon>
        <taxon>Halobacteriales</taxon>
        <taxon>Haloferacaceae</taxon>
        <taxon>Halobaculum</taxon>
    </lineage>
</organism>